<dbReference type="InterPro" id="IPR009218">
    <property type="entry name" value="HD_phosphohydro"/>
</dbReference>
<comment type="caution">
    <text evidence="1">The sequence shown here is derived from an EMBL/GenBank/DDBJ whole genome shotgun (WGS) entry which is preliminary data.</text>
</comment>
<protein>
    <recommendedName>
        <fullName evidence="3">Metal-dependent HD superfamily phosphohydrolase</fullName>
    </recommendedName>
</protein>
<reference evidence="1 2" key="1">
    <citation type="submission" date="2021-05" db="EMBL/GenBank/DDBJ databases">
        <title>A Polyphasic approach of four new species of the genus Ohtaekwangia: Ohtaekwangia histidinii sp. nov., Ohtaekwangia cretensis sp. nov., Ohtaekwangia indiensis sp. nov., Ohtaekwangia reichenbachii sp. nov. from diverse environment.</title>
        <authorList>
            <person name="Octaviana S."/>
        </authorList>
    </citation>
    <scope>NUCLEOTIDE SEQUENCE [LARGE SCALE GENOMIC DNA]</scope>
    <source>
        <strain evidence="1 2">PWU5</strain>
    </source>
</reference>
<evidence type="ECO:0000313" key="2">
    <source>
        <dbReference type="Proteomes" id="UP001319080"/>
    </source>
</evidence>
<name>A0AAP2DVG7_9BACT</name>
<dbReference type="SUPFAM" id="SSF109604">
    <property type="entry name" value="HD-domain/PDEase-like"/>
    <property type="match status" value="1"/>
</dbReference>
<organism evidence="1 2">
    <name type="scientific">Dawidia cretensis</name>
    <dbReference type="NCBI Taxonomy" id="2782350"/>
    <lineage>
        <taxon>Bacteria</taxon>
        <taxon>Pseudomonadati</taxon>
        <taxon>Bacteroidota</taxon>
        <taxon>Cytophagia</taxon>
        <taxon>Cytophagales</taxon>
        <taxon>Chryseotaleaceae</taxon>
        <taxon>Dawidia</taxon>
    </lineage>
</organism>
<sequence length="208" mass="24343">MTLREAFTDAVQRYGSDRTVADALWQEAMRHYQSRGRTYHTLAHLEQVYRVLIPVQDRIDDWDSVLFAILYHDYIYDVYRHDNEEKSADFARERLARLNFPPERIALCADMIVATKGHVAADVSDINYFTDADLCILGTDGPTYSGYAIAVRQEYSIYPDMLYRPGRRKVLERFLKMDRLFKTVEFYEQYEAQARINLARELGGGIVY</sequence>
<dbReference type="PANTHER" id="PTHR21174:SF0">
    <property type="entry name" value="HD PHOSPHOHYDROLASE FAMILY PROTEIN-RELATED"/>
    <property type="match status" value="1"/>
</dbReference>
<dbReference type="RefSeq" id="WP_254082481.1">
    <property type="nucleotide sequence ID" value="NZ_JAHESE010000001.1"/>
</dbReference>
<gene>
    <name evidence="1" type="ORF">KK062_01610</name>
</gene>
<proteinExistence type="predicted"/>
<dbReference type="Proteomes" id="UP001319080">
    <property type="component" value="Unassembled WGS sequence"/>
</dbReference>
<dbReference type="AlphaFoldDB" id="A0AAP2DVG7"/>
<dbReference type="PANTHER" id="PTHR21174">
    <property type="match status" value="1"/>
</dbReference>
<keyword evidence="2" id="KW-1185">Reference proteome</keyword>
<dbReference type="PIRSF" id="PIRSF035170">
    <property type="entry name" value="HD_phosphohydro"/>
    <property type="match status" value="1"/>
</dbReference>
<evidence type="ECO:0008006" key="3">
    <source>
        <dbReference type="Google" id="ProtNLM"/>
    </source>
</evidence>
<dbReference type="EMBL" id="JAHESE010000001">
    <property type="protein sequence ID" value="MBT1706897.1"/>
    <property type="molecule type" value="Genomic_DNA"/>
</dbReference>
<dbReference type="Gene3D" id="1.10.3210.10">
    <property type="entry name" value="Hypothetical protein af1432"/>
    <property type="match status" value="1"/>
</dbReference>
<accession>A0AAP2DVG7</accession>
<evidence type="ECO:0000313" key="1">
    <source>
        <dbReference type="EMBL" id="MBT1706897.1"/>
    </source>
</evidence>